<accession>A0A9P7ZPG1</accession>
<feature type="region of interest" description="Disordered" evidence="2">
    <location>
        <begin position="1"/>
        <end position="224"/>
    </location>
</feature>
<feature type="region of interest" description="Disordered" evidence="2">
    <location>
        <begin position="320"/>
        <end position="356"/>
    </location>
</feature>
<feature type="compositionally biased region" description="Basic and acidic residues" evidence="2">
    <location>
        <begin position="68"/>
        <end position="92"/>
    </location>
</feature>
<dbReference type="InterPro" id="IPR004827">
    <property type="entry name" value="bZIP"/>
</dbReference>
<dbReference type="SUPFAM" id="SSF57959">
    <property type="entry name" value="Leucine zipper domain"/>
    <property type="match status" value="1"/>
</dbReference>
<feature type="compositionally biased region" description="Polar residues" evidence="2">
    <location>
        <begin position="162"/>
        <end position="177"/>
    </location>
</feature>
<organism evidence="4 5">
    <name type="scientific">Emericellopsis atlantica</name>
    <dbReference type="NCBI Taxonomy" id="2614577"/>
    <lineage>
        <taxon>Eukaryota</taxon>
        <taxon>Fungi</taxon>
        <taxon>Dikarya</taxon>
        <taxon>Ascomycota</taxon>
        <taxon>Pezizomycotina</taxon>
        <taxon>Sordariomycetes</taxon>
        <taxon>Hypocreomycetidae</taxon>
        <taxon>Hypocreales</taxon>
        <taxon>Bionectriaceae</taxon>
        <taxon>Emericellopsis</taxon>
    </lineage>
</organism>
<comment type="caution">
    <text evidence="4">The sequence shown here is derived from an EMBL/GenBank/DDBJ whole genome shotgun (WGS) entry which is preliminary data.</text>
</comment>
<keyword evidence="5" id="KW-1185">Reference proteome</keyword>
<dbReference type="EMBL" id="MU251249">
    <property type="protein sequence ID" value="KAG9255864.1"/>
    <property type="molecule type" value="Genomic_DNA"/>
</dbReference>
<gene>
    <name evidence="4" type="ORF">F5Z01DRAFT_672512</name>
</gene>
<proteinExistence type="predicted"/>
<evidence type="ECO:0000313" key="5">
    <source>
        <dbReference type="Proteomes" id="UP000887229"/>
    </source>
</evidence>
<sequence>MSSNTTAPHNGQEHDQQLRAQVELLRGENEQRQGAADDAHHSEHPQQQSASPQETSSNGFDPTAAASRDVKRALNRPEAEHQYIHPDLRGQEEAQAQAPTANMAATQSKSEPSQQETTVQQQQTQPQPQPPQQPQQQQHLQPHPQPHPQQDQHLHGQPDQHMQQQLPPRQIADQSLQAAAGPNIAPAPPSDDPEALQRWHDGRSRPNRELSQTKRAAQNRAAQRAFRARKETMIKRLEQENEDFRKMEQTYRQGKIDLYRMRQYALHLQSRLYDVTGEIPQPPPGLDMAQPEEPPRPMTPEYIRNAKGLEAVARAVAGLEAASGASSEKSEDQEMKDSPGPAAPAQEPLPAQASEA</sequence>
<keyword evidence="1" id="KW-0175">Coiled coil</keyword>
<evidence type="ECO:0000256" key="1">
    <source>
        <dbReference type="SAM" id="Coils"/>
    </source>
</evidence>
<feature type="compositionally biased region" description="Low complexity" evidence="2">
    <location>
        <begin position="134"/>
        <end position="149"/>
    </location>
</feature>
<dbReference type="GeneID" id="70295724"/>
<evidence type="ECO:0000259" key="3">
    <source>
        <dbReference type="PROSITE" id="PS00036"/>
    </source>
</evidence>
<feature type="compositionally biased region" description="Low complexity" evidence="2">
    <location>
        <begin position="339"/>
        <end position="356"/>
    </location>
</feature>
<dbReference type="InterPro" id="IPR046347">
    <property type="entry name" value="bZIP_sf"/>
</dbReference>
<dbReference type="Gene3D" id="1.20.5.170">
    <property type="match status" value="1"/>
</dbReference>
<feature type="compositionally biased region" description="Low complexity" evidence="2">
    <location>
        <begin position="215"/>
        <end position="224"/>
    </location>
</feature>
<name>A0A9P7ZPG1_9HYPO</name>
<dbReference type="GO" id="GO:0003700">
    <property type="term" value="F:DNA-binding transcription factor activity"/>
    <property type="evidence" value="ECO:0007669"/>
    <property type="project" value="InterPro"/>
</dbReference>
<feature type="compositionally biased region" description="Basic and acidic residues" evidence="2">
    <location>
        <begin position="328"/>
        <end position="337"/>
    </location>
</feature>
<dbReference type="OrthoDB" id="2593073at2759"/>
<protein>
    <recommendedName>
        <fullName evidence="3">BZIP domain-containing protein</fullName>
    </recommendedName>
</protein>
<feature type="compositionally biased region" description="Basic and acidic residues" evidence="2">
    <location>
        <begin position="195"/>
        <end position="212"/>
    </location>
</feature>
<reference evidence="4" key="1">
    <citation type="journal article" date="2021" name="IMA Fungus">
        <title>Genomic characterization of three marine fungi, including Emericellopsis atlantica sp. nov. with signatures of a generalist lifestyle and marine biomass degradation.</title>
        <authorList>
            <person name="Hagestad O.C."/>
            <person name="Hou L."/>
            <person name="Andersen J.H."/>
            <person name="Hansen E.H."/>
            <person name="Altermark B."/>
            <person name="Li C."/>
            <person name="Kuhnert E."/>
            <person name="Cox R.J."/>
            <person name="Crous P.W."/>
            <person name="Spatafora J.W."/>
            <person name="Lail K."/>
            <person name="Amirebrahimi M."/>
            <person name="Lipzen A."/>
            <person name="Pangilinan J."/>
            <person name="Andreopoulos W."/>
            <person name="Hayes R.D."/>
            <person name="Ng V."/>
            <person name="Grigoriev I.V."/>
            <person name="Jackson S.A."/>
            <person name="Sutton T.D.S."/>
            <person name="Dobson A.D.W."/>
            <person name="Rama T."/>
        </authorList>
    </citation>
    <scope>NUCLEOTIDE SEQUENCE</scope>
    <source>
        <strain evidence="4">TS7</strain>
    </source>
</reference>
<feature type="compositionally biased region" description="Basic and acidic residues" evidence="2">
    <location>
        <begin position="25"/>
        <end position="44"/>
    </location>
</feature>
<dbReference type="RefSeq" id="XP_046119788.1">
    <property type="nucleotide sequence ID" value="XM_046264821.1"/>
</dbReference>
<feature type="compositionally biased region" description="Polar residues" evidence="2">
    <location>
        <begin position="108"/>
        <end position="119"/>
    </location>
</feature>
<evidence type="ECO:0000256" key="2">
    <source>
        <dbReference type="SAM" id="MobiDB-lite"/>
    </source>
</evidence>
<dbReference type="PROSITE" id="PS00036">
    <property type="entry name" value="BZIP_BASIC"/>
    <property type="match status" value="1"/>
</dbReference>
<dbReference type="AlphaFoldDB" id="A0A9P7ZPG1"/>
<feature type="domain" description="BZIP" evidence="3">
    <location>
        <begin position="214"/>
        <end position="229"/>
    </location>
</feature>
<feature type="coiled-coil region" evidence="1">
    <location>
        <begin position="227"/>
        <end position="254"/>
    </location>
</feature>
<evidence type="ECO:0000313" key="4">
    <source>
        <dbReference type="EMBL" id="KAG9255864.1"/>
    </source>
</evidence>
<dbReference type="Proteomes" id="UP000887229">
    <property type="component" value="Unassembled WGS sequence"/>
</dbReference>
<feature type="compositionally biased region" description="Low complexity" evidence="2">
    <location>
        <begin position="94"/>
        <end position="107"/>
    </location>
</feature>
<feature type="compositionally biased region" description="Polar residues" evidence="2">
    <location>
        <begin position="45"/>
        <end position="60"/>
    </location>
</feature>